<dbReference type="Pfam" id="PF07690">
    <property type="entry name" value="MFS_1"/>
    <property type="match status" value="1"/>
</dbReference>
<dbReference type="PANTHER" id="PTHR43791:SF46">
    <property type="entry name" value="MAJOR FACILITATOR SUPERFAMILY (MFS) PROFILE DOMAIN-CONTAINING PROTEIN-RELATED"/>
    <property type="match status" value="1"/>
</dbReference>
<evidence type="ECO:0000256" key="4">
    <source>
        <dbReference type="ARBA" id="ARBA00022989"/>
    </source>
</evidence>
<evidence type="ECO:0000256" key="7">
    <source>
        <dbReference type="SAM" id="Phobius"/>
    </source>
</evidence>
<feature type="region of interest" description="Disordered" evidence="6">
    <location>
        <begin position="1"/>
        <end position="25"/>
    </location>
</feature>
<feature type="transmembrane region" description="Helical" evidence="7">
    <location>
        <begin position="324"/>
        <end position="341"/>
    </location>
</feature>
<comment type="caution">
    <text evidence="9">The sequence shown here is derived from an EMBL/GenBank/DDBJ whole genome shotgun (WGS) entry which is preliminary data.</text>
</comment>
<feature type="transmembrane region" description="Helical" evidence="7">
    <location>
        <begin position="348"/>
        <end position="366"/>
    </location>
</feature>
<feature type="transmembrane region" description="Helical" evidence="7">
    <location>
        <begin position="120"/>
        <end position="139"/>
    </location>
</feature>
<dbReference type="PROSITE" id="PS50850">
    <property type="entry name" value="MFS"/>
    <property type="match status" value="1"/>
</dbReference>
<protein>
    <recommendedName>
        <fullName evidence="8">Major facilitator superfamily (MFS) profile domain-containing protein</fullName>
    </recommendedName>
</protein>
<feature type="transmembrane region" description="Helical" evidence="7">
    <location>
        <begin position="54"/>
        <end position="72"/>
    </location>
</feature>
<evidence type="ECO:0000256" key="5">
    <source>
        <dbReference type="ARBA" id="ARBA00023136"/>
    </source>
</evidence>
<feature type="transmembrane region" description="Helical" evidence="7">
    <location>
        <begin position="284"/>
        <end position="304"/>
    </location>
</feature>
<keyword evidence="10" id="KW-1185">Reference proteome</keyword>
<feature type="transmembrane region" description="Helical" evidence="7">
    <location>
        <begin position="443"/>
        <end position="464"/>
    </location>
</feature>
<keyword evidence="2" id="KW-0813">Transport</keyword>
<dbReference type="Proteomes" id="UP001166286">
    <property type="component" value="Unassembled WGS sequence"/>
</dbReference>
<keyword evidence="3 7" id="KW-0812">Transmembrane</keyword>
<evidence type="ECO:0000256" key="2">
    <source>
        <dbReference type="ARBA" id="ARBA00022448"/>
    </source>
</evidence>
<dbReference type="AlphaFoldDB" id="A0AA39QQJ5"/>
<dbReference type="EMBL" id="JAFEKC020000024">
    <property type="protein sequence ID" value="KAK0507295.1"/>
    <property type="molecule type" value="Genomic_DNA"/>
</dbReference>
<dbReference type="Gene3D" id="1.20.1250.20">
    <property type="entry name" value="MFS general substrate transporter like domains"/>
    <property type="match status" value="2"/>
</dbReference>
<feature type="transmembrane region" description="Helical" evidence="7">
    <location>
        <begin position="92"/>
        <end position="113"/>
    </location>
</feature>
<dbReference type="GO" id="GO:0005886">
    <property type="term" value="C:plasma membrane"/>
    <property type="evidence" value="ECO:0007669"/>
    <property type="project" value="TreeGrafter"/>
</dbReference>
<dbReference type="InterPro" id="IPR011701">
    <property type="entry name" value="MFS"/>
</dbReference>
<gene>
    <name evidence="9" type="ORF">JMJ35_010333</name>
</gene>
<dbReference type="FunFam" id="1.20.1250.20:FF:000034">
    <property type="entry name" value="MFS general substrate transporter"/>
    <property type="match status" value="1"/>
</dbReference>
<feature type="transmembrane region" description="Helical" evidence="7">
    <location>
        <begin position="145"/>
        <end position="168"/>
    </location>
</feature>
<name>A0AA39QQJ5_9LECA</name>
<organism evidence="9 10">
    <name type="scientific">Cladonia borealis</name>
    <dbReference type="NCBI Taxonomy" id="184061"/>
    <lineage>
        <taxon>Eukaryota</taxon>
        <taxon>Fungi</taxon>
        <taxon>Dikarya</taxon>
        <taxon>Ascomycota</taxon>
        <taxon>Pezizomycotina</taxon>
        <taxon>Lecanoromycetes</taxon>
        <taxon>OSLEUM clade</taxon>
        <taxon>Lecanoromycetidae</taxon>
        <taxon>Lecanorales</taxon>
        <taxon>Lecanorineae</taxon>
        <taxon>Cladoniaceae</taxon>
        <taxon>Cladonia</taxon>
    </lineage>
</organism>
<keyword evidence="5 7" id="KW-0472">Membrane</keyword>
<feature type="transmembrane region" description="Helical" evidence="7">
    <location>
        <begin position="180"/>
        <end position="201"/>
    </location>
</feature>
<feature type="transmembrane region" description="Helical" evidence="7">
    <location>
        <begin position="378"/>
        <end position="399"/>
    </location>
</feature>
<keyword evidence="4 7" id="KW-1133">Transmembrane helix</keyword>
<reference evidence="9" key="1">
    <citation type="submission" date="2023-03" db="EMBL/GenBank/DDBJ databases">
        <title>Complete genome of Cladonia borealis.</title>
        <authorList>
            <person name="Park H."/>
        </authorList>
    </citation>
    <scope>NUCLEOTIDE SEQUENCE</scope>
    <source>
        <strain evidence="9">ANT050790</strain>
    </source>
</reference>
<feature type="transmembrane region" description="Helical" evidence="7">
    <location>
        <begin position="213"/>
        <end position="236"/>
    </location>
</feature>
<feature type="domain" description="Major facilitator superfamily (MFS) profile" evidence="8">
    <location>
        <begin position="54"/>
        <end position="469"/>
    </location>
</feature>
<feature type="transmembrane region" description="Helical" evidence="7">
    <location>
        <begin position="411"/>
        <end position="431"/>
    </location>
</feature>
<evidence type="ECO:0000313" key="10">
    <source>
        <dbReference type="Proteomes" id="UP001166286"/>
    </source>
</evidence>
<dbReference type="SUPFAM" id="SSF103473">
    <property type="entry name" value="MFS general substrate transporter"/>
    <property type="match status" value="1"/>
</dbReference>
<evidence type="ECO:0000256" key="6">
    <source>
        <dbReference type="SAM" id="MobiDB-lite"/>
    </source>
</evidence>
<sequence>MPPSDDLDEHLNLSSAASPHEKRPGHNVELDKLLVQCPAHTTERALIQKLDWKLLPILCVIYIMAILDRVNIGNAVIYGLEKDLKLSGTDYNTALTVFFVPYALFEIPSNILLRSLRPRIWLPICMFCFGLVTTLQGLVKNYSGLIATRFFLGITEAGVFPGCFYLIGMWYKRSEAQKRYTIFFSSTQLAGAFGGLLAAAIGNMNGLRGFHAWRWIFILEGTLTCVIAFVSFFIITDFPEEAKWLREDERVYMRSRLLAEQGNSTAGAHITLHDTLKVFKDYKIYLGGIMYFSLIVPAYGFGYFAPTIIQTYGYSQIATQLHSVPPSVAAFGFSILLAVFSDLSRHRFLFALSSICIAIAGVVILLDTHHNKHLEYGALFLVAMGTFSAMPVVICWFTMNLRGHNERGVGTAWQIGFGNIGGIISAFSFLAKDAPFYKSGYRILLGFLCLAALSSILYLTSLWWQNGRRKKSSDIVDDDEAWQRQEQLMY</sequence>
<evidence type="ECO:0000256" key="3">
    <source>
        <dbReference type="ARBA" id="ARBA00022692"/>
    </source>
</evidence>
<dbReference type="GO" id="GO:0022857">
    <property type="term" value="F:transmembrane transporter activity"/>
    <property type="evidence" value="ECO:0007669"/>
    <property type="project" value="InterPro"/>
</dbReference>
<proteinExistence type="predicted"/>
<dbReference type="FunFam" id="1.20.1250.20:FF:000068">
    <property type="entry name" value="MFS general substrate transporter"/>
    <property type="match status" value="1"/>
</dbReference>
<dbReference type="InterPro" id="IPR036259">
    <property type="entry name" value="MFS_trans_sf"/>
</dbReference>
<evidence type="ECO:0000256" key="1">
    <source>
        <dbReference type="ARBA" id="ARBA00004141"/>
    </source>
</evidence>
<dbReference type="PANTHER" id="PTHR43791">
    <property type="entry name" value="PERMEASE-RELATED"/>
    <property type="match status" value="1"/>
</dbReference>
<evidence type="ECO:0000313" key="9">
    <source>
        <dbReference type="EMBL" id="KAK0507295.1"/>
    </source>
</evidence>
<dbReference type="InterPro" id="IPR020846">
    <property type="entry name" value="MFS_dom"/>
</dbReference>
<comment type="subcellular location">
    <subcellularLocation>
        <location evidence="1">Membrane</location>
        <topology evidence="1">Multi-pass membrane protein</topology>
    </subcellularLocation>
</comment>
<accession>A0AA39QQJ5</accession>
<evidence type="ECO:0000259" key="8">
    <source>
        <dbReference type="PROSITE" id="PS50850"/>
    </source>
</evidence>